<protein>
    <submittedName>
        <fullName evidence="1">Uncharacterized protein</fullName>
    </submittedName>
</protein>
<keyword evidence="3" id="KW-1185">Reference proteome</keyword>
<organism evidence="1 3">
    <name type="scientific">Synchytrium endobioticum</name>
    <dbReference type="NCBI Taxonomy" id="286115"/>
    <lineage>
        <taxon>Eukaryota</taxon>
        <taxon>Fungi</taxon>
        <taxon>Fungi incertae sedis</taxon>
        <taxon>Chytridiomycota</taxon>
        <taxon>Chytridiomycota incertae sedis</taxon>
        <taxon>Chytridiomycetes</taxon>
        <taxon>Synchytriales</taxon>
        <taxon>Synchytriaceae</taxon>
        <taxon>Synchytrium</taxon>
    </lineage>
</organism>
<comment type="caution">
    <text evidence="1">The sequence shown here is derived from an EMBL/GenBank/DDBJ whole genome shotgun (WGS) entry which is preliminary data.</text>
</comment>
<name>A0A507CNG1_9FUNG</name>
<gene>
    <name evidence="2" type="ORF">SeLEV6574_g03940</name>
    <name evidence="1" type="ORF">SeMB42_g05910</name>
</gene>
<dbReference type="Proteomes" id="UP000320475">
    <property type="component" value="Unassembled WGS sequence"/>
</dbReference>
<reference evidence="3 4" key="1">
    <citation type="journal article" date="2019" name="Sci. Rep.">
        <title>Comparative genomics of chytrid fungi reveal insights into the obligate biotrophic and pathogenic lifestyle of Synchytrium endobioticum.</title>
        <authorList>
            <person name="van de Vossenberg B.T.L.H."/>
            <person name="Warris S."/>
            <person name="Nguyen H.D.T."/>
            <person name="van Gent-Pelzer M.P.E."/>
            <person name="Joly D.L."/>
            <person name="van de Geest H.C."/>
            <person name="Bonants P.J.M."/>
            <person name="Smith D.S."/>
            <person name="Levesque C.A."/>
            <person name="van der Lee T.A.J."/>
        </authorList>
    </citation>
    <scope>NUCLEOTIDE SEQUENCE [LARGE SCALE GENOMIC DNA]</scope>
    <source>
        <strain evidence="2 4">LEV6574</strain>
        <strain evidence="1 3">MB42</strain>
    </source>
</reference>
<evidence type="ECO:0000313" key="2">
    <source>
        <dbReference type="EMBL" id="TPX45308.1"/>
    </source>
</evidence>
<accession>A0A507CNG1</accession>
<dbReference type="VEuPathDB" id="FungiDB:SeMB42_g05910"/>
<dbReference type="AlphaFoldDB" id="A0A507CNG1"/>
<dbReference type="EMBL" id="QEAM01000145">
    <property type="protein sequence ID" value="TPX45308.1"/>
    <property type="molecule type" value="Genomic_DNA"/>
</dbReference>
<evidence type="ECO:0000313" key="1">
    <source>
        <dbReference type="EMBL" id="TPX40656.1"/>
    </source>
</evidence>
<dbReference type="Proteomes" id="UP000317494">
    <property type="component" value="Unassembled WGS sequence"/>
</dbReference>
<sequence>MKVNTRAVVNFAGFLLPPVAVHRAIPYFPRTTVVDPTPNLTVSALNVNNVENPLAVIPFMLTTQIVMAFNATVDSTMASSIVADVFMGDPNAPFATVQIQPTIKAGVVTADVSMNLMLGNAVGGLGDLINIVRKGTTGTVKMTKFASQATWLQNMVQGASVTTPTITLGQLAGAAKNMGGAAQMNQAMAKAKVNMKQVVENVFKPLNPPTELMTEMETVMQIV</sequence>
<proteinExistence type="predicted"/>
<evidence type="ECO:0000313" key="4">
    <source>
        <dbReference type="Proteomes" id="UP000320475"/>
    </source>
</evidence>
<evidence type="ECO:0000313" key="3">
    <source>
        <dbReference type="Proteomes" id="UP000317494"/>
    </source>
</evidence>
<dbReference type="EMBL" id="QEAN01000304">
    <property type="protein sequence ID" value="TPX40656.1"/>
    <property type="molecule type" value="Genomic_DNA"/>
</dbReference>